<dbReference type="STRING" id="322505.SAMN04487836_11929"/>
<dbReference type="GO" id="GO:0042802">
    <property type="term" value="F:identical protein binding"/>
    <property type="evidence" value="ECO:0007669"/>
    <property type="project" value="TreeGrafter"/>
</dbReference>
<dbReference type="Proteomes" id="UP000183028">
    <property type="component" value="Unassembled WGS sequence"/>
</dbReference>
<dbReference type="eggNOG" id="COG0363">
    <property type="taxonomic scope" value="Bacteria"/>
</dbReference>
<evidence type="ECO:0000259" key="5">
    <source>
        <dbReference type="Pfam" id="PF01182"/>
    </source>
</evidence>
<evidence type="ECO:0000256" key="4">
    <source>
        <dbReference type="HAMAP-Rule" id="MF_01241"/>
    </source>
</evidence>
<dbReference type="GO" id="GO:0004342">
    <property type="term" value="F:glucosamine-6-phosphate deaminase activity"/>
    <property type="evidence" value="ECO:0007669"/>
    <property type="project" value="UniProtKB-UniRule"/>
</dbReference>
<dbReference type="OrthoDB" id="9791139at2"/>
<dbReference type="FunFam" id="3.40.50.1360:FF:000003">
    <property type="entry name" value="Glucosamine-6-phosphate deaminase"/>
    <property type="match status" value="1"/>
</dbReference>
<sequence>MKIIVKKDYEQVSQAALEIMLDIIKNKPNAALGLATGSTPIRLYELMQEDHLKNHTSYKNIESYNLDEYYGLSDDNPQSYYYFMWHHLFNKLDIDKKNIHVPSGEGNIEDVTKHYNELLQQHPRDIQLLGLGSNGHIGFNEPGTSFQSTTHYIALKQSTIEDNAKLFFNGDISAVPTHAITMGIQEIMDAKKVLLLACGERKAKAVKGLIEGEVTEELPASILQKHQDAIIIVDEAAASLLSK</sequence>
<feature type="domain" description="Glucosamine/galactosamine-6-phosphate isomerase" evidence="5">
    <location>
        <begin position="10"/>
        <end position="229"/>
    </location>
</feature>
<evidence type="ECO:0000313" key="7">
    <source>
        <dbReference type="Proteomes" id="UP000183028"/>
    </source>
</evidence>
<dbReference type="InterPro" id="IPR037171">
    <property type="entry name" value="NagB/RpiA_transferase-like"/>
</dbReference>
<feature type="active site" description="Proton acceptor; for enolization step" evidence="4">
    <location>
        <position position="67"/>
    </location>
</feature>
<feature type="active site" description="Proton acceptor; for ring-opening step" evidence="4">
    <location>
        <position position="136"/>
    </location>
</feature>
<dbReference type="GO" id="GO:0006046">
    <property type="term" value="P:N-acetylglucosamine catabolic process"/>
    <property type="evidence" value="ECO:0007669"/>
    <property type="project" value="UniProtKB-UniRule"/>
</dbReference>
<dbReference type="CDD" id="cd01399">
    <property type="entry name" value="GlcN6P_deaminase"/>
    <property type="match status" value="1"/>
</dbReference>
<dbReference type="EC" id="3.5.99.6" evidence="4"/>
<comment type="similarity">
    <text evidence="4">Belongs to the glucosamine/galactosamine-6-phosphate isomerase family. NagB subfamily.</text>
</comment>
<organism evidence="6 7">
    <name type="scientific">Sharpea azabuensis</name>
    <dbReference type="NCBI Taxonomy" id="322505"/>
    <lineage>
        <taxon>Bacteria</taxon>
        <taxon>Bacillati</taxon>
        <taxon>Bacillota</taxon>
        <taxon>Erysipelotrichia</taxon>
        <taxon>Erysipelotrichales</taxon>
        <taxon>Coprobacillaceae</taxon>
        <taxon>Sharpea</taxon>
    </lineage>
</organism>
<dbReference type="InterPro" id="IPR018321">
    <property type="entry name" value="Glucosamine6P_isomerase_CS"/>
</dbReference>
<evidence type="ECO:0000313" key="6">
    <source>
        <dbReference type="EMBL" id="SEJ18903.1"/>
    </source>
</evidence>
<dbReference type="Pfam" id="PF01182">
    <property type="entry name" value="Glucosamine_iso"/>
    <property type="match status" value="1"/>
</dbReference>
<protein>
    <recommendedName>
        <fullName evidence="4">Glucosamine-6-phosphate deaminase</fullName>
        <ecNumber evidence="4">3.5.99.6</ecNumber>
    </recommendedName>
    <alternativeName>
        <fullName evidence="4">GlcN6P deaminase</fullName>
        <shortName evidence="4">GNPDA</shortName>
    </alternativeName>
    <alternativeName>
        <fullName evidence="4">Glucosamine-6-phosphate isomerase</fullName>
    </alternativeName>
</protein>
<comment type="catalytic activity">
    <reaction evidence="1 4">
        <text>alpha-D-glucosamine 6-phosphate + H2O = beta-D-fructose 6-phosphate + NH4(+)</text>
        <dbReference type="Rhea" id="RHEA:12172"/>
        <dbReference type="ChEBI" id="CHEBI:15377"/>
        <dbReference type="ChEBI" id="CHEBI:28938"/>
        <dbReference type="ChEBI" id="CHEBI:57634"/>
        <dbReference type="ChEBI" id="CHEBI:75989"/>
        <dbReference type="EC" id="3.5.99.6"/>
    </reaction>
</comment>
<dbReference type="GO" id="GO:0005975">
    <property type="term" value="P:carbohydrate metabolic process"/>
    <property type="evidence" value="ECO:0007669"/>
    <property type="project" value="InterPro"/>
</dbReference>
<dbReference type="PROSITE" id="PS01161">
    <property type="entry name" value="GLC_GALNAC_ISOMERASE"/>
    <property type="match status" value="1"/>
</dbReference>
<name>A0A1H6WPV9_9FIRM</name>
<evidence type="ECO:0000256" key="1">
    <source>
        <dbReference type="ARBA" id="ARBA00000644"/>
    </source>
</evidence>
<dbReference type="AlphaFoldDB" id="A0A1H6WPV9"/>
<dbReference type="PANTHER" id="PTHR11280:SF5">
    <property type="entry name" value="GLUCOSAMINE-6-PHOSPHATE ISOMERASE"/>
    <property type="match status" value="1"/>
</dbReference>
<dbReference type="HAMAP" id="MF_01241">
    <property type="entry name" value="GlcN6P_deamin"/>
    <property type="match status" value="1"/>
</dbReference>
<dbReference type="UniPathway" id="UPA00629">
    <property type="reaction ID" value="UER00684"/>
</dbReference>
<keyword evidence="3 4" id="KW-0119">Carbohydrate metabolism</keyword>
<dbReference type="InterPro" id="IPR004547">
    <property type="entry name" value="Glucosamine6P_isomerase"/>
</dbReference>
<dbReference type="GO" id="GO:0006043">
    <property type="term" value="P:glucosamine catabolic process"/>
    <property type="evidence" value="ECO:0007669"/>
    <property type="project" value="TreeGrafter"/>
</dbReference>
<reference evidence="7" key="1">
    <citation type="submission" date="2016-10" db="EMBL/GenBank/DDBJ databases">
        <authorList>
            <person name="Varghese N."/>
        </authorList>
    </citation>
    <scope>NUCLEOTIDE SEQUENCE [LARGE SCALE GENOMIC DNA]</scope>
    <source>
        <strain evidence="7">DSM 20406</strain>
    </source>
</reference>
<dbReference type="EMBL" id="FNYK01000071">
    <property type="protein sequence ID" value="SEJ18903.1"/>
    <property type="molecule type" value="Genomic_DNA"/>
</dbReference>
<keyword evidence="7" id="KW-1185">Reference proteome</keyword>
<dbReference type="PANTHER" id="PTHR11280">
    <property type="entry name" value="GLUCOSAMINE-6-PHOSPHATE ISOMERASE"/>
    <property type="match status" value="1"/>
</dbReference>
<dbReference type="GO" id="GO:0005737">
    <property type="term" value="C:cytoplasm"/>
    <property type="evidence" value="ECO:0007669"/>
    <property type="project" value="TreeGrafter"/>
</dbReference>
<dbReference type="RefSeq" id="WP_074732705.1">
    <property type="nucleotide sequence ID" value="NZ_CACVPP010000073.1"/>
</dbReference>
<keyword evidence="2 4" id="KW-0378">Hydrolase</keyword>
<proteinExistence type="inferred from homology"/>
<gene>
    <name evidence="4" type="primary">nagB</name>
    <name evidence="6" type="ORF">SAMN04487834_10714</name>
</gene>
<dbReference type="Gene3D" id="3.40.50.1360">
    <property type="match status" value="1"/>
</dbReference>
<comment type="function">
    <text evidence="4">Catalyzes the reversible isomerization-deamination of glucosamine 6-phosphate (GlcN6P) to form fructose 6-phosphate (Fru6P) and ammonium ion.</text>
</comment>
<dbReference type="NCBIfam" id="TIGR00502">
    <property type="entry name" value="nagB"/>
    <property type="match status" value="1"/>
</dbReference>
<comment type="pathway">
    <text evidence="4">Amino-sugar metabolism; N-acetylneuraminate degradation; D-fructose 6-phosphate from N-acetylneuraminate: step 5/5.</text>
</comment>
<feature type="active site" description="For ring-opening step" evidence="4">
    <location>
        <position position="134"/>
    </location>
</feature>
<comment type="caution">
    <text evidence="4">Lacks conserved residue(s) required for the propagation of feature annotation.</text>
</comment>
<feature type="active site" description="For ring-opening step" evidence="4">
    <location>
        <position position="141"/>
    </location>
</feature>
<evidence type="ECO:0000256" key="2">
    <source>
        <dbReference type="ARBA" id="ARBA00022801"/>
    </source>
</evidence>
<evidence type="ECO:0000256" key="3">
    <source>
        <dbReference type="ARBA" id="ARBA00023277"/>
    </source>
</evidence>
<accession>A0A1H6WPV9</accession>
<dbReference type="SUPFAM" id="SSF100950">
    <property type="entry name" value="NagB/RpiA/CoA transferase-like"/>
    <property type="match status" value="1"/>
</dbReference>
<dbReference type="InterPro" id="IPR006148">
    <property type="entry name" value="Glc/Gal-6P_isomerase"/>
</dbReference>
<dbReference type="GO" id="GO:0019262">
    <property type="term" value="P:N-acetylneuraminate catabolic process"/>
    <property type="evidence" value="ECO:0007669"/>
    <property type="project" value="UniProtKB-UniRule"/>
</dbReference>